<evidence type="ECO:0000313" key="7">
    <source>
        <dbReference type="EMBL" id="KOB65155.1"/>
    </source>
</evidence>
<dbReference type="GO" id="GO:0008270">
    <property type="term" value="F:zinc ion binding"/>
    <property type="evidence" value="ECO:0007669"/>
    <property type="project" value="UniProtKB-KW"/>
</dbReference>
<dbReference type="InterPro" id="IPR003656">
    <property type="entry name" value="Znf_BED"/>
</dbReference>
<comment type="caution">
    <text evidence="7">The sequence shown here is derived from an EMBL/GenBank/DDBJ whole genome shotgun (WGS) entry which is preliminary data.</text>
</comment>
<feature type="domain" description="BED-type" evidence="6">
    <location>
        <begin position="1"/>
        <end position="40"/>
    </location>
</feature>
<dbReference type="AlphaFoldDB" id="A0A0L7KPZ0"/>
<evidence type="ECO:0000256" key="1">
    <source>
        <dbReference type="ARBA" id="ARBA00022723"/>
    </source>
</evidence>
<protein>
    <recommendedName>
        <fullName evidence="6">BED-type domain-containing protein</fullName>
    </recommendedName>
</protein>
<evidence type="ECO:0000256" key="3">
    <source>
        <dbReference type="ARBA" id="ARBA00022833"/>
    </source>
</evidence>
<dbReference type="PROSITE" id="PS50808">
    <property type="entry name" value="ZF_BED"/>
    <property type="match status" value="1"/>
</dbReference>
<dbReference type="EMBL" id="JTDY01007503">
    <property type="protein sequence ID" value="KOB65155.1"/>
    <property type="molecule type" value="Genomic_DNA"/>
</dbReference>
<name>A0A0L7KPZ0_OPEBR</name>
<feature type="compositionally biased region" description="Acidic residues" evidence="5">
    <location>
        <begin position="130"/>
        <end position="141"/>
    </location>
</feature>
<feature type="region of interest" description="Disordered" evidence="5">
    <location>
        <begin position="35"/>
        <end position="66"/>
    </location>
</feature>
<dbReference type="GO" id="GO:0003677">
    <property type="term" value="F:DNA binding"/>
    <property type="evidence" value="ECO:0007669"/>
    <property type="project" value="InterPro"/>
</dbReference>
<evidence type="ECO:0000256" key="4">
    <source>
        <dbReference type="PROSITE-ProRule" id="PRU00027"/>
    </source>
</evidence>
<sequence length="347" mass="38695">TDGQSAKCKTCDKIIKTGGGSTSALHTHFRSVHSNIASTDSTPSTSSAADISGTSKENQLATETKKRKLMSDYYKSSESMEVIVSRMTALDGCTFRLFTESQDQRNVFKKSGLELPKSPNTIAKIVLTQADEDDSESESDSDDNRAELDLSGSLEVETPAVRANPALYREIITKVRKLVKSIKKSPLKADALRNYVLKEHGKDIQLELDCRTRWSSMSDMIGLRLLLAGVLHYLHDWEDFSTQDDDDTFPKPNGDEISDTITNLLQQLKYKPKDSDPSISVVVSERSVPSSPSNAEVVAEEELTLQEQLDKALNKCKTTRKNRSDFDLTGFVLWVSTNIVFFFKIDY</sequence>
<evidence type="ECO:0000313" key="8">
    <source>
        <dbReference type="Proteomes" id="UP000037510"/>
    </source>
</evidence>
<feature type="compositionally biased region" description="Polar residues" evidence="5">
    <location>
        <begin position="53"/>
        <end position="62"/>
    </location>
</feature>
<keyword evidence="3" id="KW-0862">Zinc</keyword>
<feature type="non-terminal residue" evidence="7">
    <location>
        <position position="1"/>
    </location>
</feature>
<keyword evidence="1" id="KW-0479">Metal-binding</keyword>
<gene>
    <name evidence="7" type="ORF">OBRU01_23114</name>
</gene>
<proteinExistence type="predicted"/>
<keyword evidence="8" id="KW-1185">Reference proteome</keyword>
<feature type="compositionally biased region" description="Low complexity" evidence="5">
    <location>
        <begin position="36"/>
        <end position="52"/>
    </location>
</feature>
<evidence type="ECO:0000256" key="5">
    <source>
        <dbReference type="SAM" id="MobiDB-lite"/>
    </source>
</evidence>
<dbReference type="Pfam" id="PF02892">
    <property type="entry name" value="zf-BED"/>
    <property type="match status" value="1"/>
</dbReference>
<organism evidence="7 8">
    <name type="scientific">Operophtera brumata</name>
    <name type="common">Winter moth</name>
    <name type="synonym">Phalaena brumata</name>
    <dbReference type="NCBI Taxonomy" id="104452"/>
    <lineage>
        <taxon>Eukaryota</taxon>
        <taxon>Metazoa</taxon>
        <taxon>Ecdysozoa</taxon>
        <taxon>Arthropoda</taxon>
        <taxon>Hexapoda</taxon>
        <taxon>Insecta</taxon>
        <taxon>Pterygota</taxon>
        <taxon>Neoptera</taxon>
        <taxon>Endopterygota</taxon>
        <taxon>Lepidoptera</taxon>
        <taxon>Glossata</taxon>
        <taxon>Ditrysia</taxon>
        <taxon>Geometroidea</taxon>
        <taxon>Geometridae</taxon>
        <taxon>Larentiinae</taxon>
        <taxon>Operophtera</taxon>
    </lineage>
</organism>
<evidence type="ECO:0000259" key="6">
    <source>
        <dbReference type="PROSITE" id="PS50808"/>
    </source>
</evidence>
<feature type="region of interest" description="Disordered" evidence="5">
    <location>
        <begin position="129"/>
        <end position="151"/>
    </location>
</feature>
<keyword evidence="2 4" id="KW-0863">Zinc-finger</keyword>
<dbReference type="STRING" id="104452.A0A0L7KPZ0"/>
<accession>A0A0L7KPZ0</accession>
<dbReference type="Proteomes" id="UP000037510">
    <property type="component" value="Unassembled WGS sequence"/>
</dbReference>
<reference evidence="7 8" key="1">
    <citation type="journal article" date="2015" name="Genome Biol. Evol.">
        <title>The genome of winter moth (Operophtera brumata) provides a genomic perspective on sexual dimorphism and phenology.</title>
        <authorList>
            <person name="Derks M.F."/>
            <person name="Smit S."/>
            <person name="Salis L."/>
            <person name="Schijlen E."/>
            <person name="Bossers A."/>
            <person name="Mateman C."/>
            <person name="Pijl A.S."/>
            <person name="de Ridder D."/>
            <person name="Groenen M.A."/>
            <person name="Visser M.E."/>
            <person name="Megens H.J."/>
        </authorList>
    </citation>
    <scope>NUCLEOTIDE SEQUENCE [LARGE SCALE GENOMIC DNA]</scope>
    <source>
        <strain evidence="7">WM2013NL</strain>
        <tissue evidence="7">Head and thorax</tissue>
    </source>
</reference>
<feature type="non-terminal residue" evidence="7">
    <location>
        <position position="347"/>
    </location>
</feature>
<evidence type="ECO:0000256" key="2">
    <source>
        <dbReference type="ARBA" id="ARBA00022771"/>
    </source>
</evidence>